<evidence type="ECO:0000313" key="2">
    <source>
        <dbReference type="Proteomes" id="UP001060085"/>
    </source>
</evidence>
<sequence length="150" mass="15704">MEHRCFQEEAGGGSVEPSTGCGGQGSAYTPMGLGHSLSGIRVVHPTASAKGTVGQYVISRILGEELKANTKRLHIKTGSPMPTDKQLMFEATGGSNKGHAYGFGSQFAAITAKQWGGSSSSSAVPSVSSAAAHDACIERERRLWGYMQQT</sequence>
<gene>
    <name evidence="1" type="ORF">M9H77_06358</name>
</gene>
<accession>A0ACC0BS20</accession>
<organism evidence="1 2">
    <name type="scientific">Catharanthus roseus</name>
    <name type="common">Madagascar periwinkle</name>
    <name type="synonym">Vinca rosea</name>
    <dbReference type="NCBI Taxonomy" id="4058"/>
    <lineage>
        <taxon>Eukaryota</taxon>
        <taxon>Viridiplantae</taxon>
        <taxon>Streptophyta</taxon>
        <taxon>Embryophyta</taxon>
        <taxon>Tracheophyta</taxon>
        <taxon>Spermatophyta</taxon>
        <taxon>Magnoliopsida</taxon>
        <taxon>eudicotyledons</taxon>
        <taxon>Gunneridae</taxon>
        <taxon>Pentapetalae</taxon>
        <taxon>asterids</taxon>
        <taxon>lamiids</taxon>
        <taxon>Gentianales</taxon>
        <taxon>Apocynaceae</taxon>
        <taxon>Rauvolfioideae</taxon>
        <taxon>Vinceae</taxon>
        <taxon>Catharanthinae</taxon>
        <taxon>Catharanthus</taxon>
    </lineage>
</organism>
<protein>
    <submittedName>
        <fullName evidence="1">Uncharacterized protein</fullName>
    </submittedName>
</protein>
<name>A0ACC0BS20_CATRO</name>
<dbReference type="Proteomes" id="UP001060085">
    <property type="component" value="Linkage Group LG02"/>
</dbReference>
<keyword evidence="2" id="KW-1185">Reference proteome</keyword>
<reference evidence="2" key="1">
    <citation type="journal article" date="2023" name="Nat. Plants">
        <title>Single-cell RNA sequencing provides a high-resolution roadmap for understanding the multicellular compartmentation of specialized metabolism.</title>
        <authorList>
            <person name="Sun S."/>
            <person name="Shen X."/>
            <person name="Li Y."/>
            <person name="Li Y."/>
            <person name="Wang S."/>
            <person name="Li R."/>
            <person name="Zhang H."/>
            <person name="Shen G."/>
            <person name="Guo B."/>
            <person name="Wei J."/>
            <person name="Xu J."/>
            <person name="St-Pierre B."/>
            <person name="Chen S."/>
            <person name="Sun C."/>
        </authorList>
    </citation>
    <scope>NUCLEOTIDE SEQUENCE [LARGE SCALE GENOMIC DNA]</scope>
</reference>
<dbReference type="EMBL" id="CM044702">
    <property type="protein sequence ID" value="KAI5675408.1"/>
    <property type="molecule type" value="Genomic_DNA"/>
</dbReference>
<comment type="caution">
    <text evidence="1">The sequence shown here is derived from an EMBL/GenBank/DDBJ whole genome shotgun (WGS) entry which is preliminary data.</text>
</comment>
<proteinExistence type="predicted"/>
<evidence type="ECO:0000313" key="1">
    <source>
        <dbReference type="EMBL" id="KAI5675408.1"/>
    </source>
</evidence>